<keyword evidence="3" id="KW-1003">Cell membrane</keyword>
<keyword evidence="6 8" id="KW-1133">Transmembrane helix</keyword>
<dbReference type="Proteomes" id="UP000315103">
    <property type="component" value="Unassembled WGS sequence"/>
</dbReference>
<evidence type="ECO:0000256" key="1">
    <source>
        <dbReference type="ARBA" id="ARBA00004651"/>
    </source>
</evidence>
<dbReference type="RefSeq" id="WP_145287744.1">
    <property type="nucleotide sequence ID" value="NZ_VMSJ01000002.1"/>
</dbReference>
<feature type="transmembrane region" description="Helical" evidence="8">
    <location>
        <begin position="7"/>
        <end position="24"/>
    </location>
</feature>
<accession>A0A558AV35</accession>
<dbReference type="GO" id="GO:0005886">
    <property type="term" value="C:plasma membrane"/>
    <property type="evidence" value="ECO:0007669"/>
    <property type="project" value="UniProtKB-SubCell"/>
</dbReference>
<name>A0A558AV35_9STAP</name>
<feature type="transmembrane region" description="Helical" evidence="8">
    <location>
        <begin position="30"/>
        <end position="56"/>
    </location>
</feature>
<dbReference type="PANTHER" id="PTHR40063:SF1">
    <property type="entry name" value="MEMBRANE PROTEIN"/>
    <property type="match status" value="1"/>
</dbReference>
<sequence>MAQIVGIGLLVLLLAFFTVFTYYAPHGDKAMGALAAAAIATFLVEALQSFVIGDIFSLGFFQEAGTEAGLLSGVIVAFLVALTMGVNPLNAAIIAVSCGGIGLIPGFFAAYLISFVVKYMERKIPNGLDFIVVVIVIVPITRLIGLLLTPLVDASLLNIGNIIVVATEASPILMGLLLGGIITVVGTSPLSSMALTALLGLTGIPMAVGSLAAFGSAFINSTLFHKLKIGNMKSVLSVAVEPLSKADVVSANPIPIYVTNFVGGGLSGIVIAYSGLVNDAPGTATPTAGLLVLFGYNPAAQVIIYAVIVAVISGVVGYIGSHFFRNYPVRNTDFD</sequence>
<evidence type="ECO:0000256" key="4">
    <source>
        <dbReference type="ARBA" id="ARBA00022597"/>
    </source>
</evidence>
<evidence type="ECO:0000256" key="5">
    <source>
        <dbReference type="ARBA" id="ARBA00022692"/>
    </source>
</evidence>
<comment type="caution">
    <text evidence="10">The sequence shown here is derived from an EMBL/GenBank/DDBJ whole genome shotgun (WGS) entry which is preliminary data.</text>
</comment>
<keyword evidence="7 8" id="KW-0472">Membrane</keyword>
<dbReference type="PANTHER" id="PTHR40063">
    <property type="entry name" value="MEMBRANE PROTEIN-RELATED"/>
    <property type="match status" value="1"/>
</dbReference>
<feature type="transmembrane region" description="Helical" evidence="8">
    <location>
        <begin position="92"/>
        <end position="116"/>
    </location>
</feature>
<proteinExistence type="predicted"/>
<comment type="subcellular location">
    <subcellularLocation>
        <location evidence="1">Cell membrane</location>
        <topology evidence="1">Multi-pass membrane protein</topology>
    </subcellularLocation>
</comment>
<dbReference type="AlphaFoldDB" id="A0A558AV35"/>
<feature type="transmembrane region" description="Helical" evidence="8">
    <location>
        <begin position="128"/>
        <end position="147"/>
    </location>
</feature>
<keyword evidence="5 8" id="KW-0812">Transmembrane</keyword>
<protein>
    <submittedName>
        <fullName evidence="10">PTS sugar transporter subunit IIC</fullName>
    </submittedName>
</protein>
<keyword evidence="2" id="KW-0813">Transport</keyword>
<evidence type="ECO:0000256" key="6">
    <source>
        <dbReference type="ARBA" id="ARBA00022989"/>
    </source>
</evidence>
<dbReference type="Pfam" id="PF13303">
    <property type="entry name" value="PTS_EIIC_2"/>
    <property type="match status" value="1"/>
</dbReference>
<gene>
    <name evidence="10" type="ORF">FO441_06885</name>
</gene>
<feature type="transmembrane region" description="Helical" evidence="8">
    <location>
        <begin position="299"/>
        <end position="320"/>
    </location>
</feature>
<keyword evidence="11" id="KW-1185">Reference proteome</keyword>
<dbReference type="EMBL" id="VMSJ01000002">
    <property type="protein sequence ID" value="TVT28132.1"/>
    <property type="molecule type" value="Genomic_DNA"/>
</dbReference>
<dbReference type="GO" id="GO:0009401">
    <property type="term" value="P:phosphoenolpyruvate-dependent sugar phosphotransferase system"/>
    <property type="evidence" value="ECO:0007669"/>
    <property type="project" value="InterPro"/>
</dbReference>
<keyword evidence="4 10" id="KW-0762">Sugar transport</keyword>
<evidence type="ECO:0000256" key="8">
    <source>
        <dbReference type="SAM" id="Phobius"/>
    </source>
</evidence>
<organism evidence="10 11">
    <name type="scientific">Salinicoccus cyprini</name>
    <dbReference type="NCBI Taxonomy" id="2493691"/>
    <lineage>
        <taxon>Bacteria</taxon>
        <taxon>Bacillati</taxon>
        <taxon>Bacillota</taxon>
        <taxon>Bacilli</taxon>
        <taxon>Bacillales</taxon>
        <taxon>Staphylococcaceae</taxon>
        <taxon>Salinicoccus</taxon>
    </lineage>
</organism>
<evidence type="ECO:0000256" key="3">
    <source>
        <dbReference type="ARBA" id="ARBA00022475"/>
    </source>
</evidence>
<feature type="domain" description="Phosphotransferase system EIIC" evidence="9">
    <location>
        <begin position="29"/>
        <end position="327"/>
    </location>
</feature>
<evidence type="ECO:0000313" key="11">
    <source>
        <dbReference type="Proteomes" id="UP000315103"/>
    </source>
</evidence>
<dbReference type="OrthoDB" id="400429at2"/>
<evidence type="ECO:0000313" key="10">
    <source>
        <dbReference type="EMBL" id="TVT28132.1"/>
    </source>
</evidence>
<feature type="transmembrane region" description="Helical" evidence="8">
    <location>
        <begin position="68"/>
        <end position="86"/>
    </location>
</feature>
<evidence type="ECO:0000259" key="9">
    <source>
        <dbReference type="Pfam" id="PF13303"/>
    </source>
</evidence>
<reference evidence="10 11" key="1">
    <citation type="submission" date="2019-07" db="EMBL/GenBank/DDBJ databases">
        <title>Salinicoccus cyprini sp. nov., isolated from gastro-intestinal tract of mirror carp, Cyprinus carpio var. specularis, collected from Gobind Sagar Reservoir, Himachal Pradesh, India.</title>
        <authorList>
            <person name="Talwar C."/>
            <person name="Singh A.K."/>
            <person name="Lal R."/>
            <person name="Negi R.K."/>
        </authorList>
    </citation>
    <scope>NUCLEOTIDE SEQUENCE [LARGE SCALE GENOMIC DNA]</scope>
    <source>
        <strain evidence="10 11">CT19</strain>
    </source>
</reference>
<evidence type="ECO:0000256" key="2">
    <source>
        <dbReference type="ARBA" id="ARBA00022448"/>
    </source>
</evidence>
<evidence type="ECO:0000256" key="7">
    <source>
        <dbReference type="ARBA" id="ARBA00023136"/>
    </source>
</evidence>
<dbReference type="GO" id="GO:0008982">
    <property type="term" value="F:protein-N(PI)-phosphohistidine-sugar phosphotransferase activity"/>
    <property type="evidence" value="ECO:0007669"/>
    <property type="project" value="InterPro"/>
</dbReference>
<dbReference type="InterPro" id="IPR003352">
    <property type="entry name" value="PTS_EIIC"/>
</dbReference>
<feature type="transmembrane region" description="Helical" evidence="8">
    <location>
        <begin position="159"/>
        <end position="185"/>
    </location>
</feature>
<feature type="transmembrane region" description="Helical" evidence="8">
    <location>
        <begin position="197"/>
        <end position="219"/>
    </location>
</feature>